<dbReference type="EMBL" id="FQUX01000003">
    <property type="protein sequence ID" value="SHF30299.1"/>
    <property type="molecule type" value="Genomic_DNA"/>
</dbReference>
<evidence type="ECO:0000313" key="3">
    <source>
        <dbReference type="Proteomes" id="UP000184406"/>
    </source>
</evidence>
<proteinExistence type="predicted"/>
<feature type="transmembrane region" description="Helical" evidence="1">
    <location>
        <begin position="39"/>
        <end position="64"/>
    </location>
</feature>
<keyword evidence="1" id="KW-0472">Membrane</keyword>
<keyword evidence="3" id="KW-1185">Reference proteome</keyword>
<keyword evidence="1" id="KW-0812">Transmembrane</keyword>
<dbReference type="Proteomes" id="UP000184406">
    <property type="component" value="Unassembled WGS sequence"/>
</dbReference>
<evidence type="ECO:0000256" key="1">
    <source>
        <dbReference type="SAM" id="Phobius"/>
    </source>
</evidence>
<dbReference type="AlphaFoldDB" id="A0A1M5AJ44"/>
<dbReference type="RefSeq" id="WP_072861881.1">
    <property type="nucleotide sequence ID" value="NZ_FQUX01000003.1"/>
</dbReference>
<evidence type="ECO:0008006" key="4">
    <source>
        <dbReference type="Google" id="ProtNLM"/>
    </source>
</evidence>
<sequence>MALEELKRDLTEAEADVRSYLENSEEYAKLKIFKVLMELVTVFAQTLLIGALALLALVLISWAASNALNEALESAYLGYLLIGMGYVLIAIICYFLRNRLNRPLLRTFSKHYFD</sequence>
<dbReference type="OrthoDB" id="1144182at2"/>
<evidence type="ECO:0000313" key="2">
    <source>
        <dbReference type="EMBL" id="SHF30299.1"/>
    </source>
</evidence>
<keyword evidence="1" id="KW-1133">Transmembrane helix</keyword>
<gene>
    <name evidence="2" type="ORF">SAMN03080594_103270</name>
</gene>
<protein>
    <recommendedName>
        <fullName evidence="4">Holin-X, holin superfamily III</fullName>
    </recommendedName>
</protein>
<feature type="transmembrane region" description="Helical" evidence="1">
    <location>
        <begin position="76"/>
        <end position="96"/>
    </location>
</feature>
<name>A0A1M5AJ44_9FLAO</name>
<organism evidence="2 3">
    <name type="scientific">Arenibacter palladensis</name>
    <dbReference type="NCBI Taxonomy" id="237373"/>
    <lineage>
        <taxon>Bacteria</taxon>
        <taxon>Pseudomonadati</taxon>
        <taxon>Bacteroidota</taxon>
        <taxon>Flavobacteriia</taxon>
        <taxon>Flavobacteriales</taxon>
        <taxon>Flavobacteriaceae</taxon>
        <taxon>Arenibacter</taxon>
    </lineage>
</organism>
<accession>A0A1M5AJ44</accession>
<reference evidence="3" key="1">
    <citation type="submission" date="2016-11" db="EMBL/GenBank/DDBJ databases">
        <authorList>
            <person name="Varghese N."/>
            <person name="Submissions S."/>
        </authorList>
    </citation>
    <scope>NUCLEOTIDE SEQUENCE [LARGE SCALE GENOMIC DNA]</scope>
    <source>
        <strain evidence="3">DSM 17539</strain>
    </source>
</reference>